<proteinExistence type="predicted"/>
<dbReference type="EMBL" id="DTPE01000178">
    <property type="protein sequence ID" value="HGE75347.1"/>
    <property type="molecule type" value="Genomic_DNA"/>
</dbReference>
<dbReference type="InterPro" id="IPR025529">
    <property type="entry name" value="DUF4416"/>
</dbReference>
<evidence type="ECO:0000313" key="1">
    <source>
        <dbReference type="EMBL" id="HGE75347.1"/>
    </source>
</evidence>
<gene>
    <name evidence="1" type="ORF">ENX73_04400</name>
</gene>
<dbReference type="Pfam" id="PF14385">
    <property type="entry name" value="DUF4416"/>
    <property type="match status" value="1"/>
</dbReference>
<name>A0A7V3VSP6_9BACT</name>
<reference evidence="1" key="1">
    <citation type="journal article" date="2020" name="mSystems">
        <title>Genome- and Community-Level Interaction Insights into Carbon Utilization and Element Cycling Functions of Hydrothermarchaeota in Hydrothermal Sediment.</title>
        <authorList>
            <person name="Zhou Z."/>
            <person name="Liu Y."/>
            <person name="Xu W."/>
            <person name="Pan J."/>
            <person name="Luo Z.H."/>
            <person name="Li M."/>
        </authorList>
    </citation>
    <scope>NUCLEOTIDE SEQUENCE [LARGE SCALE GENOMIC DNA]</scope>
    <source>
        <strain evidence="1">SpSt-966</strain>
    </source>
</reference>
<organism evidence="1">
    <name type="scientific">Mesoaciditoga lauensis</name>
    <dbReference type="NCBI Taxonomy" id="1495039"/>
    <lineage>
        <taxon>Bacteria</taxon>
        <taxon>Thermotogati</taxon>
        <taxon>Thermotogota</taxon>
        <taxon>Thermotogae</taxon>
        <taxon>Mesoaciditogales</taxon>
        <taxon>Mesoaciditogaceae</taxon>
        <taxon>Mesoaciditoga</taxon>
    </lineage>
</organism>
<comment type="caution">
    <text evidence="1">The sequence shown here is derived from an EMBL/GenBank/DDBJ whole genome shotgun (WGS) entry which is preliminary data.</text>
</comment>
<sequence>MGSIRSPELVNLICVVFGSDLQYKLRDILEILESKVDKVDFVSKPLDFSKFTSYYEAEMGNPLESRIVSFESLIHPSELADMKVLTNSIEMDLAIDGKRKFNIDAGYIHHSQFVLASTKQWGSRIYLKNGIYAEITLLYLNGKFRSWEMTYPNYKTEEYIEELEKIRELYMQKKRKSHK</sequence>
<protein>
    <submittedName>
        <fullName evidence="1">DUF4416 family protein</fullName>
    </submittedName>
</protein>
<accession>A0A7V3VSP6</accession>
<dbReference type="AlphaFoldDB" id="A0A7V3VSP6"/>